<accession>A0AAW1KG95</accession>
<comment type="caution">
    <text evidence="1">The sequence shown here is derived from an EMBL/GenBank/DDBJ whole genome shotgun (WGS) entry which is preliminary data.</text>
</comment>
<sequence length="78" mass="9035">MRKWKCSGYLIRLAIKELCCAVLFLMVLYAVPIWMKVTNVTDIEEGKNLYSWVLIECKSIQELSGNKGVRMQLESLVH</sequence>
<evidence type="ECO:0000313" key="1">
    <source>
        <dbReference type="EMBL" id="KAK9717177.1"/>
    </source>
</evidence>
<gene>
    <name evidence="1" type="ORF">QE152_g24323</name>
</gene>
<organism evidence="1 2">
    <name type="scientific">Popillia japonica</name>
    <name type="common">Japanese beetle</name>
    <dbReference type="NCBI Taxonomy" id="7064"/>
    <lineage>
        <taxon>Eukaryota</taxon>
        <taxon>Metazoa</taxon>
        <taxon>Ecdysozoa</taxon>
        <taxon>Arthropoda</taxon>
        <taxon>Hexapoda</taxon>
        <taxon>Insecta</taxon>
        <taxon>Pterygota</taxon>
        <taxon>Neoptera</taxon>
        <taxon>Endopterygota</taxon>
        <taxon>Coleoptera</taxon>
        <taxon>Polyphaga</taxon>
        <taxon>Scarabaeiformia</taxon>
        <taxon>Scarabaeidae</taxon>
        <taxon>Rutelinae</taxon>
        <taxon>Popillia</taxon>
    </lineage>
</organism>
<proteinExistence type="predicted"/>
<protein>
    <submittedName>
        <fullName evidence="1">Uncharacterized protein</fullName>
    </submittedName>
</protein>
<evidence type="ECO:0000313" key="2">
    <source>
        <dbReference type="Proteomes" id="UP001458880"/>
    </source>
</evidence>
<reference evidence="1 2" key="1">
    <citation type="journal article" date="2024" name="BMC Genomics">
        <title>De novo assembly and annotation of Popillia japonica's genome with initial clues to its potential as an invasive pest.</title>
        <authorList>
            <person name="Cucini C."/>
            <person name="Boschi S."/>
            <person name="Funari R."/>
            <person name="Cardaioli E."/>
            <person name="Iannotti N."/>
            <person name="Marturano G."/>
            <person name="Paoli F."/>
            <person name="Bruttini M."/>
            <person name="Carapelli A."/>
            <person name="Frati F."/>
            <person name="Nardi F."/>
        </authorList>
    </citation>
    <scope>NUCLEOTIDE SEQUENCE [LARGE SCALE GENOMIC DNA]</scope>
    <source>
        <strain evidence="1">DMR45628</strain>
    </source>
</reference>
<name>A0AAW1KG95_POPJA</name>
<keyword evidence="2" id="KW-1185">Reference proteome</keyword>
<dbReference type="AlphaFoldDB" id="A0AAW1KG95"/>
<dbReference type="EMBL" id="JASPKY010000246">
    <property type="protein sequence ID" value="KAK9717177.1"/>
    <property type="molecule type" value="Genomic_DNA"/>
</dbReference>
<dbReference type="Proteomes" id="UP001458880">
    <property type="component" value="Unassembled WGS sequence"/>
</dbReference>